<feature type="binding site" evidence="9">
    <location>
        <position position="45"/>
    </location>
    <ligand>
        <name>S-adenosyl-L-methionine</name>
        <dbReference type="ChEBI" id="CHEBI:59789"/>
    </ligand>
</feature>
<evidence type="ECO:0000256" key="8">
    <source>
        <dbReference type="ARBA" id="ARBA00022691"/>
    </source>
</evidence>
<evidence type="ECO:0000313" key="11">
    <source>
        <dbReference type="Proteomes" id="UP000073601"/>
    </source>
</evidence>
<dbReference type="InterPro" id="IPR022474">
    <property type="entry name" value="Thiopur_S-MeTfrase_Se/Te_detox"/>
</dbReference>
<keyword evidence="8 9" id="KW-0949">S-adenosyl-L-methionine</keyword>
<dbReference type="PANTHER" id="PTHR10259:SF11">
    <property type="entry name" value="THIOPURINE S-METHYLTRANSFERASE"/>
    <property type="match status" value="1"/>
</dbReference>
<keyword evidence="11" id="KW-1185">Reference proteome</keyword>
<dbReference type="InterPro" id="IPR029063">
    <property type="entry name" value="SAM-dependent_MTases_sf"/>
</dbReference>
<dbReference type="AlphaFoldDB" id="A0A128F5L9"/>
<dbReference type="EC" id="2.1.1.67" evidence="4 9"/>
<evidence type="ECO:0000256" key="4">
    <source>
        <dbReference type="ARBA" id="ARBA00011905"/>
    </source>
</evidence>
<keyword evidence="7 9" id="KW-0808">Transferase</keyword>
<dbReference type="PANTHER" id="PTHR10259">
    <property type="entry name" value="THIOPURINE S-METHYLTRANSFERASE"/>
    <property type="match status" value="1"/>
</dbReference>
<dbReference type="GO" id="GO:0010038">
    <property type="term" value="P:response to metal ion"/>
    <property type="evidence" value="ECO:0007669"/>
    <property type="project" value="InterPro"/>
</dbReference>
<feature type="binding site" evidence="9">
    <location>
        <position position="66"/>
    </location>
    <ligand>
        <name>S-adenosyl-L-methionine</name>
        <dbReference type="ChEBI" id="CHEBI:59789"/>
    </ligand>
</feature>
<feature type="binding site" evidence="9">
    <location>
        <position position="10"/>
    </location>
    <ligand>
        <name>S-adenosyl-L-methionine</name>
        <dbReference type="ChEBI" id="CHEBI:59789"/>
    </ligand>
</feature>
<protein>
    <recommendedName>
        <fullName evidence="4 9">Thiopurine S-methyltransferase</fullName>
        <ecNumber evidence="4 9">2.1.1.67</ecNumber>
    </recommendedName>
    <alternativeName>
        <fullName evidence="9">Thiopurine methyltransferase</fullName>
    </alternativeName>
</protein>
<dbReference type="NCBIfam" id="TIGR03840">
    <property type="entry name" value="TMPT_Se_Te"/>
    <property type="match status" value="1"/>
</dbReference>
<gene>
    <name evidence="9 10" type="primary">tpm</name>
    <name evidence="10" type="ORF">GMA8713_02078</name>
</gene>
<organism evidence="10 11">
    <name type="scientific">Grimontia marina</name>
    <dbReference type="NCBI Taxonomy" id="646534"/>
    <lineage>
        <taxon>Bacteria</taxon>
        <taxon>Pseudomonadati</taxon>
        <taxon>Pseudomonadota</taxon>
        <taxon>Gammaproteobacteria</taxon>
        <taxon>Vibrionales</taxon>
        <taxon>Vibrionaceae</taxon>
        <taxon>Grimontia</taxon>
    </lineage>
</organism>
<dbReference type="InterPro" id="IPR025835">
    <property type="entry name" value="Thiopurine_S-MeTrfase"/>
</dbReference>
<dbReference type="RefSeq" id="WP_062709040.1">
    <property type="nucleotide sequence ID" value="NZ_CAWRCI010000016.1"/>
</dbReference>
<name>A0A128F5L9_9GAMM</name>
<evidence type="ECO:0000256" key="7">
    <source>
        <dbReference type="ARBA" id="ARBA00022679"/>
    </source>
</evidence>
<dbReference type="FunFam" id="3.40.50.150:FF:000101">
    <property type="entry name" value="Thiopurine S-methyltransferase"/>
    <property type="match status" value="1"/>
</dbReference>
<dbReference type="Pfam" id="PF05724">
    <property type="entry name" value="TPMT"/>
    <property type="match status" value="1"/>
</dbReference>
<evidence type="ECO:0000256" key="1">
    <source>
        <dbReference type="ARBA" id="ARBA00000903"/>
    </source>
</evidence>
<dbReference type="CDD" id="cd02440">
    <property type="entry name" value="AdoMet_MTases"/>
    <property type="match status" value="1"/>
</dbReference>
<dbReference type="InterPro" id="IPR008854">
    <property type="entry name" value="TPMT"/>
</dbReference>
<evidence type="ECO:0000256" key="6">
    <source>
        <dbReference type="ARBA" id="ARBA00022603"/>
    </source>
</evidence>
<dbReference type="Gene3D" id="3.40.50.150">
    <property type="entry name" value="Vaccinia Virus protein VP39"/>
    <property type="match status" value="1"/>
</dbReference>
<keyword evidence="6 9" id="KW-0489">Methyltransferase</keyword>
<dbReference type="NCBIfam" id="NF009732">
    <property type="entry name" value="PRK13255.1"/>
    <property type="match status" value="1"/>
</dbReference>
<dbReference type="OrthoDB" id="9778208at2"/>
<evidence type="ECO:0000256" key="9">
    <source>
        <dbReference type="HAMAP-Rule" id="MF_00812"/>
    </source>
</evidence>
<comment type="similarity">
    <text evidence="3 9">Belongs to the class I-like SAM-binding methyltransferase superfamily. TPMT family.</text>
</comment>
<comment type="subcellular location">
    <subcellularLocation>
        <location evidence="2 9">Cytoplasm</location>
    </subcellularLocation>
</comment>
<dbReference type="EMBL" id="FIZY01000016">
    <property type="protein sequence ID" value="CZF82083.1"/>
    <property type="molecule type" value="Genomic_DNA"/>
</dbReference>
<comment type="catalytic activity">
    <reaction evidence="1 9">
        <text>S-adenosyl-L-methionine + a thiopurine = S-adenosyl-L-homocysteine + a thiopurine S-methylether.</text>
        <dbReference type="EC" id="2.1.1.67"/>
    </reaction>
</comment>
<dbReference type="PROSITE" id="PS51585">
    <property type="entry name" value="SAM_MT_TPMT"/>
    <property type="match status" value="1"/>
</dbReference>
<feature type="binding site" evidence="9">
    <location>
        <position position="121"/>
    </location>
    <ligand>
        <name>S-adenosyl-L-methionine</name>
        <dbReference type="ChEBI" id="CHEBI:59789"/>
    </ligand>
</feature>
<dbReference type="GO" id="GO:0005737">
    <property type="term" value="C:cytoplasm"/>
    <property type="evidence" value="ECO:0007669"/>
    <property type="project" value="UniProtKB-SubCell"/>
</dbReference>
<evidence type="ECO:0000313" key="10">
    <source>
        <dbReference type="EMBL" id="CZF82083.1"/>
    </source>
</evidence>
<proteinExistence type="inferred from homology"/>
<reference evidence="11" key="1">
    <citation type="submission" date="2016-02" db="EMBL/GenBank/DDBJ databases">
        <authorList>
            <person name="Rodrigo-Torres Lidia"/>
            <person name="Arahal R.David."/>
        </authorList>
    </citation>
    <scope>NUCLEOTIDE SEQUENCE [LARGE SCALE GENOMIC DNA]</scope>
    <source>
        <strain evidence="11">CECT 8713</strain>
    </source>
</reference>
<accession>A0A128F5L9</accession>
<dbReference type="HAMAP" id="MF_00812">
    <property type="entry name" value="Thiopur_methtran"/>
    <property type="match status" value="1"/>
</dbReference>
<keyword evidence="5 9" id="KW-0963">Cytoplasm</keyword>
<evidence type="ECO:0000256" key="5">
    <source>
        <dbReference type="ARBA" id="ARBA00022490"/>
    </source>
</evidence>
<dbReference type="GO" id="GO:0008119">
    <property type="term" value="F:thiopurine S-methyltransferase activity"/>
    <property type="evidence" value="ECO:0007669"/>
    <property type="project" value="UniProtKB-UniRule"/>
</dbReference>
<dbReference type="SUPFAM" id="SSF53335">
    <property type="entry name" value="S-adenosyl-L-methionine-dependent methyltransferases"/>
    <property type="match status" value="1"/>
</dbReference>
<evidence type="ECO:0000256" key="2">
    <source>
        <dbReference type="ARBA" id="ARBA00004496"/>
    </source>
</evidence>
<dbReference type="Proteomes" id="UP000073601">
    <property type="component" value="Unassembled WGS sequence"/>
</dbReference>
<dbReference type="PIRSF" id="PIRSF023956">
    <property type="entry name" value="Thiopurine_S-methyltransferase"/>
    <property type="match status" value="1"/>
</dbReference>
<dbReference type="GO" id="GO:0032259">
    <property type="term" value="P:methylation"/>
    <property type="evidence" value="ECO:0007669"/>
    <property type="project" value="UniProtKB-KW"/>
</dbReference>
<sequence>MDQEFWHRRWAENRIGFHLSDTNPLLVKYWPLLNPKREDAVFIPMCGKSIDLSWLASKHNEVVGVELSEIAVRAFFSEHLYTPTVTSMSPTMKLYQFDELSIYAGDYFTVPLDTYSLIYDRAALIAMPDSMRQKYVERLLSLLKPGGKILLVTLHYPQEQMDGPPFSVDDDEVRRLFDGYQITHLNRDEDSDRPPKGKAADFFAEEVWLIESE</sequence>
<evidence type="ECO:0000256" key="3">
    <source>
        <dbReference type="ARBA" id="ARBA00008145"/>
    </source>
</evidence>